<evidence type="ECO:0000313" key="12">
    <source>
        <dbReference type="Proteomes" id="UP000807025"/>
    </source>
</evidence>
<dbReference type="Pfam" id="PF00176">
    <property type="entry name" value="SNF2-rel_dom"/>
    <property type="match status" value="1"/>
</dbReference>
<evidence type="ECO:0000259" key="9">
    <source>
        <dbReference type="PROSITE" id="PS50089"/>
    </source>
</evidence>
<evidence type="ECO:0000256" key="4">
    <source>
        <dbReference type="ARBA" id="ARBA00022801"/>
    </source>
</evidence>
<dbReference type="EMBL" id="MU154598">
    <property type="protein sequence ID" value="KAF9492613.1"/>
    <property type="molecule type" value="Genomic_DNA"/>
</dbReference>
<evidence type="ECO:0000256" key="2">
    <source>
        <dbReference type="ARBA" id="ARBA00022741"/>
    </source>
</evidence>
<keyword evidence="2" id="KW-0547">Nucleotide-binding</keyword>
<protein>
    <submittedName>
        <fullName evidence="11">Uncharacterized protein</fullName>
    </submittedName>
</protein>
<keyword evidence="3 7" id="KW-0863">Zinc-finger</keyword>
<evidence type="ECO:0000256" key="5">
    <source>
        <dbReference type="ARBA" id="ARBA00022833"/>
    </source>
</evidence>
<dbReference type="InterPro" id="IPR059033">
    <property type="entry name" value="C144_05_dom"/>
</dbReference>
<dbReference type="GO" id="GO:0061630">
    <property type="term" value="F:ubiquitin protein ligase activity"/>
    <property type="evidence" value="ECO:0007669"/>
    <property type="project" value="TreeGrafter"/>
</dbReference>
<evidence type="ECO:0000256" key="1">
    <source>
        <dbReference type="ARBA" id="ARBA00022723"/>
    </source>
</evidence>
<keyword evidence="6" id="KW-0067">ATP-binding</keyword>
<dbReference type="InterPro" id="IPR017907">
    <property type="entry name" value="Znf_RING_CS"/>
</dbReference>
<evidence type="ECO:0000313" key="11">
    <source>
        <dbReference type="EMBL" id="KAF9492613.1"/>
    </source>
</evidence>
<dbReference type="PROSITE" id="PS51192">
    <property type="entry name" value="HELICASE_ATP_BIND_1"/>
    <property type="match status" value="1"/>
</dbReference>
<dbReference type="PROSITE" id="PS00518">
    <property type="entry name" value="ZF_RING_1"/>
    <property type="match status" value="1"/>
</dbReference>
<dbReference type="GO" id="GO:0006974">
    <property type="term" value="P:DNA damage response"/>
    <property type="evidence" value="ECO:0007669"/>
    <property type="project" value="TreeGrafter"/>
</dbReference>
<accession>A0A9P5ZSZ9</accession>
<feature type="region of interest" description="Disordered" evidence="8">
    <location>
        <begin position="82"/>
        <end position="101"/>
    </location>
</feature>
<keyword evidence="4" id="KW-0378">Hydrolase</keyword>
<comment type="caution">
    <text evidence="11">The sequence shown here is derived from an EMBL/GenBank/DDBJ whole genome shotgun (WGS) entry which is preliminary data.</text>
</comment>
<dbReference type="GO" id="GO:0000209">
    <property type="term" value="P:protein polyubiquitination"/>
    <property type="evidence" value="ECO:0007669"/>
    <property type="project" value="TreeGrafter"/>
</dbReference>
<dbReference type="InterPro" id="IPR049730">
    <property type="entry name" value="SNF2/RAD54-like_C"/>
</dbReference>
<dbReference type="GO" id="GO:0005524">
    <property type="term" value="F:ATP binding"/>
    <property type="evidence" value="ECO:0007669"/>
    <property type="project" value="InterPro"/>
</dbReference>
<dbReference type="InterPro" id="IPR001841">
    <property type="entry name" value="Znf_RING"/>
</dbReference>
<dbReference type="PANTHER" id="PTHR45865:SF1">
    <property type="entry name" value="E3 UBIQUITIN-PROTEIN LIGASE SHPRH"/>
    <property type="match status" value="1"/>
</dbReference>
<dbReference type="InterPro" id="IPR014001">
    <property type="entry name" value="Helicase_ATP-bd"/>
</dbReference>
<evidence type="ECO:0000259" key="10">
    <source>
        <dbReference type="PROSITE" id="PS51192"/>
    </source>
</evidence>
<feature type="compositionally biased region" description="Acidic residues" evidence="8">
    <location>
        <begin position="1026"/>
        <end position="1042"/>
    </location>
</feature>
<dbReference type="SMART" id="SM00184">
    <property type="entry name" value="RING"/>
    <property type="match status" value="1"/>
</dbReference>
<evidence type="ECO:0000256" key="7">
    <source>
        <dbReference type="PROSITE-ProRule" id="PRU00175"/>
    </source>
</evidence>
<dbReference type="Pfam" id="PF13920">
    <property type="entry name" value="zf-C3HC4_3"/>
    <property type="match status" value="1"/>
</dbReference>
<dbReference type="SUPFAM" id="SSF52540">
    <property type="entry name" value="P-loop containing nucleoside triphosphate hydrolases"/>
    <property type="match status" value="2"/>
</dbReference>
<keyword evidence="5" id="KW-0862">Zinc</keyword>
<organism evidence="11 12">
    <name type="scientific">Pleurotus eryngii</name>
    <name type="common">Boletus of the steppes</name>
    <dbReference type="NCBI Taxonomy" id="5323"/>
    <lineage>
        <taxon>Eukaryota</taxon>
        <taxon>Fungi</taxon>
        <taxon>Dikarya</taxon>
        <taxon>Basidiomycota</taxon>
        <taxon>Agaricomycotina</taxon>
        <taxon>Agaricomycetes</taxon>
        <taxon>Agaricomycetidae</taxon>
        <taxon>Agaricales</taxon>
        <taxon>Pleurotineae</taxon>
        <taxon>Pleurotaceae</taxon>
        <taxon>Pleurotus</taxon>
    </lineage>
</organism>
<dbReference type="GO" id="GO:0005634">
    <property type="term" value="C:nucleus"/>
    <property type="evidence" value="ECO:0007669"/>
    <property type="project" value="TreeGrafter"/>
</dbReference>
<feature type="region of interest" description="Disordered" evidence="8">
    <location>
        <begin position="49"/>
        <end position="72"/>
    </location>
</feature>
<feature type="region of interest" description="Disordered" evidence="8">
    <location>
        <begin position="1006"/>
        <end position="1060"/>
    </location>
</feature>
<feature type="domain" description="Helicase ATP-binding" evidence="10">
    <location>
        <begin position="430"/>
        <end position="679"/>
    </location>
</feature>
<feature type="region of interest" description="Disordered" evidence="8">
    <location>
        <begin position="1653"/>
        <end position="1690"/>
    </location>
</feature>
<dbReference type="InterPro" id="IPR000330">
    <property type="entry name" value="SNF2_N"/>
</dbReference>
<dbReference type="SUPFAM" id="SSF57850">
    <property type="entry name" value="RING/U-box"/>
    <property type="match status" value="1"/>
</dbReference>
<dbReference type="PANTHER" id="PTHR45865">
    <property type="entry name" value="E3 UBIQUITIN-PROTEIN LIGASE SHPRH FAMILY MEMBER"/>
    <property type="match status" value="1"/>
</dbReference>
<proteinExistence type="predicted"/>
<name>A0A9P5ZSZ9_PLEER</name>
<dbReference type="GO" id="GO:0008270">
    <property type="term" value="F:zinc ion binding"/>
    <property type="evidence" value="ECO:0007669"/>
    <property type="project" value="UniProtKB-KW"/>
</dbReference>
<feature type="compositionally biased region" description="Basic and acidic residues" evidence="8">
    <location>
        <begin position="1006"/>
        <end position="1017"/>
    </location>
</feature>
<evidence type="ECO:0000256" key="8">
    <source>
        <dbReference type="SAM" id="MobiDB-lite"/>
    </source>
</evidence>
<reference evidence="11" key="1">
    <citation type="submission" date="2020-11" db="EMBL/GenBank/DDBJ databases">
        <authorList>
            <consortium name="DOE Joint Genome Institute"/>
            <person name="Ahrendt S."/>
            <person name="Riley R."/>
            <person name="Andreopoulos W."/>
            <person name="Labutti K."/>
            <person name="Pangilinan J."/>
            <person name="Ruiz-Duenas F.J."/>
            <person name="Barrasa J.M."/>
            <person name="Sanchez-Garcia M."/>
            <person name="Camarero S."/>
            <person name="Miyauchi S."/>
            <person name="Serrano A."/>
            <person name="Linde D."/>
            <person name="Babiker R."/>
            <person name="Drula E."/>
            <person name="Ayuso-Fernandez I."/>
            <person name="Pacheco R."/>
            <person name="Padilla G."/>
            <person name="Ferreira P."/>
            <person name="Barriuso J."/>
            <person name="Kellner H."/>
            <person name="Castanera R."/>
            <person name="Alfaro M."/>
            <person name="Ramirez L."/>
            <person name="Pisabarro A.G."/>
            <person name="Kuo A."/>
            <person name="Tritt A."/>
            <person name="Lipzen A."/>
            <person name="He G."/>
            <person name="Yan M."/>
            <person name="Ng V."/>
            <person name="Cullen D."/>
            <person name="Martin F."/>
            <person name="Rosso M.-N."/>
            <person name="Henrissat B."/>
            <person name="Hibbett D."/>
            <person name="Martinez A.T."/>
            <person name="Grigoriev I.V."/>
        </authorList>
    </citation>
    <scope>NUCLEOTIDE SEQUENCE</scope>
    <source>
        <strain evidence="11">ATCC 90797</strain>
    </source>
</reference>
<dbReference type="Proteomes" id="UP000807025">
    <property type="component" value="Unassembled WGS sequence"/>
</dbReference>
<dbReference type="GO" id="GO:0016787">
    <property type="term" value="F:hydrolase activity"/>
    <property type="evidence" value="ECO:0007669"/>
    <property type="project" value="UniProtKB-KW"/>
</dbReference>
<dbReference type="Pfam" id="PF26021">
    <property type="entry name" value="Ferritin_C144_05"/>
    <property type="match status" value="1"/>
</dbReference>
<keyword evidence="12" id="KW-1185">Reference proteome</keyword>
<dbReference type="CDD" id="cd18793">
    <property type="entry name" value="SF2_C_SNF"/>
    <property type="match status" value="1"/>
</dbReference>
<dbReference type="Gene3D" id="3.40.50.10810">
    <property type="entry name" value="Tandem AAA-ATPase domain"/>
    <property type="match status" value="1"/>
</dbReference>
<feature type="region of interest" description="Disordered" evidence="8">
    <location>
        <begin position="881"/>
        <end position="910"/>
    </location>
</feature>
<evidence type="ECO:0000256" key="3">
    <source>
        <dbReference type="ARBA" id="ARBA00022771"/>
    </source>
</evidence>
<feature type="compositionally biased region" description="Basic and acidic residues" evidence="8">
    <location>
        <begin position="49"/>
        <end position="60"/>
    </location>
</feature>
<sequence>MRTINTQASHDLSSLPNMFWKTKPGRPIFRPTLNIRKILHFLQPYVSTQEDRDQDANVKDGKKRAPIPSVNQPYPKRAKIVETDTPESTNGVDGADPVASEPSATSSLAVLLNECLDSWPEVEHAYPSPSSAAYKHKQRGYQRSALAFVRIDTIRYTMDAATSGALQRPPHWLEEEANLLNVMESFSRGCSEAHTIGLGFVKVHAFEGRVYVASKRDEWLLLLPLESDGVAECGDILCSFLVATQEGQIDMWATLSITIYPQGTCADGKLPFSIEVETGCEFLYPAILEDPANRHKGKTAAAHGREALRRVHNYLYTTEADLPSSFGGSVDIPFFYSALKPAPFTDVEDRVQPRALVPKLLPFQRRSVAWLLVREGVTLNPQGEIVPLPVSSSAAEGDAQNPLLFFWKKVVEGNETWYFNCLSGETADAPPRVADVFGGILAEEPGLGKTLETISLILLHPAPHRNPSVTRWDPVAALDVKQVKTTLIVTPMALASQWADELAKHAPTLKVLLYDGWSKLGVPLTEGAATKLRDELKKKQGRPTRGKDSHAQKSASVEFAGKQVTAPADIMDWAHYANTFDVVITTYATLRVEVNVARAAPVRPRRDDVVYANLERPRSPLVSVEWLRVVMDEVQMAGGGKTEDMVGMIPRLSSLAVSGTPAKGQVSDLLHVIRFLRLENIVGSLKNWNTLLQPNLAREFAALFKYYGIRTTKALVKDELKIPTQTRYLVPISLGRVERHVYDQALEEALLHLGLDARGVAASEGWDIDGALLRVRLRHLRGICTHPQVGELQLNATGGNSKKALKTMNEVLKGMKDSTWSSIAEDWRYKINALVTQAQLLQMEKGTTRYQRVLPILKIAENEGKLLRDEITAALAAVTATGQASGADEGPDDDESTAGSDDVHGGSAVQKGTLRNRLREVTIALHRAYFVMGDVYHVLGRKEEEDAAYAQAEDLRKSILANAEKDAQNAMAQLAKDAVLQGITEDALLVETPFLHQGPEMRAIEDKRKARRNENRAARGLAPLSESEDDNEDGNDVDESDSESSNPEVKPKKKKKKPVPMSALIEQANFIASEVLNRQANLMWEWRTRLTELLARKVAPQGGGEDEADGQEYQRSLDDQGAAESYMQAYSILIADHREALIKERTILAAHDAREKRKRHTRAAMNAAETLAPEIRDLDDENQALYVELSYQRKDLVEQLDGRAIKSILSDLKARMTKIRSEKDPEKILLRDAIASIHVLLNERAPLLEKLEVDLSSFRKVFNLRVIYFAQLQEISDSVAQPTIETTLLDTINAIQVELQELDAKINTSKARHRYLTHLAQVDNVQPEDDDDGRACILCRHDFIRGFITPCAHVFCEPCLQAWLARKEGKTCPVCRVPVAADQMQRFTVDEADKPPERNPIQNDAVVPKSRRVIEYNTIDASLFEQIQSVSSYGDFGSKIQTLVKHLLYLQQTEPGTKSICFSSWPDSLHILQRALVNNDIPSIRIDQKKGHNSAAKRFRTDPDILVLLLHGERENAGLNVTCASRVFLLESVVHHGFEIQAIARIDRMGQTRSTEVFCYYAEDTVERNILDLAARQGLSLYTKDNAAGTLNIAKFGVTPQNARPAEAKAKKETIRGDFIGKIDDMLAVLFPHMYEDVEYLVDQDGDTQMVESRPAFSATETESSTGATTRSRRRPPQQVNAVAGPSRIR</sequence>
<evidence type="ECO:0000256" key="6">
    <source>
        <dbReference type="ARBA" id="ARBA00022840"/>
    </source>
</evidence>
<feature type="region of interest" description="Disordered" evidence="8">
    <location>
        <begin position="533"/>
        <end position="556"/>
    </location>
</feature>
<dbReference type="OrthoDB" id="5330228at2759"/>
<feature type="compositionally biased region" description="Low complexity" evidence="8">
    <location>
        <begin position="1658"/>
        <end position="1670"/>
    </location>
</feature>
<dbReference type="PROSITE" id="PS50089">
    <property type="entry name" value="ZF_RING_2"/>
    <property type="match status" value="1"/>
</dbReference>
<dbReference type="InterPro" id="IPR052583">
    <property type="entry name" value="ATP-helicase/E3_Ub-Ligase"/>
</dbReference>
<dbReference type="InterPro" id="IPR013083">
    <property type="entry name" value="Znf_RING/FYVE/PHD"/>
</dbReference>
<dbReference type="InterPro" id="IPR027417">
    <property type="entry name" value="P-loop_NTPase"/>
</dbReference>
<dbReference type="InterPro" id="IPR038718">
    <property type="entry name" value="SNF2-like_sf"/>
</dbReference>
<dbReference type="Gene3D" id="3.30.40.10">
    <property type="entry name" value="Zinc/RING finger domain, C3HC4 (zinc finger)"/>
    <property type="match status" value="1"/>
</dbReference>
<gene>
    <name evidence="11" type="ORF">BDN71DRAFT_1451232</name>
</gene>
<dbReference type="Gene3D" id="3.40.50.300">
    <property type="entry name" value="P-loop containing nucleotide triphosphate hydrolases"/>
    <property type="match status" value="1"/>
</dbReference>
<dbReference type="SMART" id="SM00487">
    <property type="entry name" value="DEXDc"/>
    <property type="match status" value="1"/>
</dbReference>
<feature type="domain" description="RING-type" evidence="9">
    <location>
        <begin position="1336"/>
        <end position="1376"/>
    </location>
</feature>
<keyword evidence="1" id="KW-0479">Metal-binding</keyword>